<reference evidence="1" key="1">
    <citation type="journal article" date="2014" name="Int. J. Syst. Evol. Microbiol.">
        <title>Complete genome sequence of Corynebacterium casei LMG S-19264T (=DSM 44701T), isolated from a smear-ripened cheese.</title>
        <authorList>
            <consortium name="US DOE Joint Genome Institute (JGI-PGF)"/>
            <person name="Walter F."/>
            <person name="Albersmeier A."/>
            <person name="Kalinowski J."/>
            <person name="Ruckert C."/>
        </authorList>
    </citation>
    <scope>NUCLEOTIDE SEQUENCE</scope>
    <source>
        <strain evidence="1">KCTC 12368</strain>
    </source>
</reference>
<evidence type="ECO:0000313" key="1">
    <source>
        <dbReference type="EMBL" id="GGZ38596.1"/>
    </source>
</evidence>
<dbReference type="AlphaFoldDB" id="A0A918UWB6"/>
<dbReference type="Gene3D" id="3.90.1140.10">
    <property type="entry name" value="Cyclic phosphodiesterase"/>
    <property type="match status" value="1"/>
</dbReference>
<evidence type="ECO:0000313" key="2">
    <source>
        <dbReference type="Proteomes" id="UP000619457"/>
    </source>
</evidence>
<dbReference type="Proteomes" id="UP000619457">
    <property type="component" value="Unassembled WGS sequence"/>
</dbReference>
<comment type="caution">
    <text evidence="1">The sequence shown here is derived from an EMBL/GenBank/DDBJ whole genome shotgun (WGS) entry which is preliminary data.</text>
</comment>
<sequence length="233" mass="26868">MDLKAHYQSLFDASMQKLELGQYEMDSLIDSPRDLRRGITVLARPDAATSEEIIGFLGELKSLDPQQYYYPAPDLHLTILSLISCYSGFQLDQIQPEEYIQLIQSSLTGLSPFRVRFQGVTLSPAGLLVKGYPEDQSLQYLREVLRYNFKASPLEQSLDKRYTIQTAHSTIMRYRKPLAKISEFMAFVQENKDRDFGSFEISCVELVYNDWYQRAQNVQLLARIDLQNKTVLS</sequence>
<evidence type="ECO:0008006" key="3">
    <source>
        <dbReference type="Google" id="ProtNLM"/>
    </source>
</evidence>
<accession>A0A918UWB6</accession>
<dbReference type="RefSeq" id="WP_044202178.1">
    <property type="nucleotide sequence ID" value="NZ_BMWX01000008.1"/>
</dbReference>
<protein>
    <recommendedName>
        <fullName evidence="3">2'-5' RNA ligase</fullName>
    </recommendedName>
</protein>
<name>A0A918UWB6_9BACT</name>
<gene>
    <name evidence="1" type="ORF">GCM10007049_34690</name>
</gene>
<dbReference type="SUPFAM" id="SSF55144">
    <property type="entry name" value="LigT-like"/>
    <property type="match status" value="1"/>
</dbReference>
<proteinExistence type="predicted"/>
<reference evidence="1" key="2">
    <citation type="submission" date="2020-09" db="EMBL/GenBank/DDBJ databases">
        <authorList>
            <person name="Sun Q."/>
            <person name="Kim S."/>
        </authorList>
    </citation>
    <scope>NUCLEOTIDE SEQUENCE</scope>
    <source>
        <strain evidence="1">KCTC 12368</strain>
    </source>
</reference>
<dbReference type="EMBL" id="BMWX01000008">
    <property type="protein sequence ID" value="GGZ38596.1"/>
    <property type="molecule type" value="Genomic_DNA"/>
</dbReference>
<organism evidence="1 2">
    <name type="scientific">Echinicola pacifica</name>
    <dbReference type="NCBI Taxonomy" id="346377"/>
    <lineage>
        <taxon>Bacteria</taxon>
        <taxon>Pseudomonadati</taxon>
        <taxon>Bacteroidota</taxon>
        <taxon>Cytophagia</taxon>
        <taxon>Cytophagales</taxon>
        <taxon>Cyclobacteriaceae</taxon>
        <taxon>Echinicola</taxon>
    </lineage>
</organism>
<dbReference type="InterPro" id="IPR009097">
    <property type="entry name" value="Cyclic_Pdiesterase"/>
</dbReference>
<keyword evidence="2" id="KW-1185">Reference proteome</keyword>